<organism evidence="1 2">
    <name type="scientific">Xenotaenia resolanae</name>
    <dbReference type="NCBI Taxonomy" id="208358"/>
    <lineage>
        <taxon>Eukaryota</taxon>
        <taxon>Metazoa</taxon>
        <taxon>Chordata</taxon>
        <taxon>Craniata</taxon>
        <taxon>Vertebrata</taxon>
        <taxon>Euteleostomi</taxon>
        <taxon>Actinopterygii</taxon>
        <taxon>Neopterygii</taxon>
        <taxon>Teleostei</taxon>
        <taxon>Neoteleostei</taxon>
        <taxon>Acanthomorphata</taxon>
        <taxon>Ovalentaria</taxon>
        <taxon>Atherinomorphae</taxon>
        <taxon>Cyprinodontiformes</taxon>
        <taxon>Goodeidae</taxon>
        <taxon>Xenotaenia</taxon>
    </lineage>
</organism>
<name>A0ABV0VL52_9TELE</name>
<keyword evidence="2" id="KW-1185">Reference proteome</keyword>
<gene>
    <name evidence="1" type="ORF">XENORESO_000783</name>
</gene>
<dbReference type="EMBL" id="JAHRIM010000115">
    <property type="protein sequence ID" value="MEQ2258000.1"/>
    <property type="molecule type" value="Genomic_DNA"/>
</dbReference>
<evidence type="ECO:0000313" key="1">
    <source>
        <dbReference type="EMBL" id="MEQ2258000.1"/>
    </source>
</evidence>
<proteinExistence type="predicted"/>
<comment type="caution">
    <text evidence="1">The sequence shown here is derived from an EMBL/GenBank/DDBJ whole genome shotgun (WGS) entry which is preliminary data.</text>
</comment>
<accession>A0ABV0VL52</accession>
<protein>
    <submittedName>
        <fullName evidence="1">Uncharacterized protein</fullName>
    </submittedName>
</protein>
<evidence type="ECO:0000313" key="2">
    <source>
        <dbReference type="Proteomes" id="UP001444071"/>
    </source>
</evidence>
<reference evidence="1 2" key="1">
    <citation type="submission" date="2021-06" db="EMBL/GenBank/DDBJ databases">
        <authorList>
            <person name="Palmer J.M."/>
        </authorList>
    </citation>
    <scope>NUCLEOTIDE SEQUENCE [LARGE SCALE GENOMIC DNA]</scope>
    <source>
        <strain evidence="1 2">XR_2019</strain>
        <tissue evidence="1">Muscle</tissue>
    </source>
</reference>
<sequence length="117" mass="13324">MLPTTQQCDNIHRSQNNVSDFMPCVCSYHTQPTKVKSDCTKCRVTRITAKPGADNERSNKISRNAVCLVYDSVSQRHLEEMYACVLAKKAATVNAKHKRVNKNFFLLEPLYENLGFL</sequence>
<dbReference type="Proteomes" id="UP001444071">
    <property type="component" value="Unassembled WGS sequence"/>
</dbReference>